<proteinExistence type="predicted"/>
<name>A0AAE7W9G2_9CAUD</name>
<organism evidence="1 2">
    <name type="scientific">Hafnia phage vB_HpaM_SarahDanielle</name>
    <dbReference type="NCBI Taxonomy" id="2836113"/>
    <lineage>
        <taxon>Viruses</taxon>
        <taxon>Duplodnaviria</taxon>
        <taxon>Heunggongvirae</taxon>
        <taxon>Uroviricota</taxon>
        <taxon>Caudoviricetes</taxon>
        <taxon>Andersonviridae</taxon>
        <taxon>Andersonviridae incertae sedis</taxon>
        <taxon>Daniellevirus</taxon>
        <taxon>Daniellevirus danielle</taxon>
    </lineage>
</organism>
<gene>
    <name evidence="1" type="ORF">SARAHDANIELLE_61</name>
</gene>
<evidence type="ECO:0000313" key="1">
    <source>
        <dbReference type="EMBL" id="QYA57489.1"/>
    </source>
</evidence>
<sequence>MLSGFLKSRGLKMEHLPTVVYVVFFNNFHGEDEYCGVFSSEESARLFISRSVDWEQPSFRIVEETLDDF</sequence>
<keyword evidence="2" id="KW-1185">Reference proteome</keyword>
<protein>
    <submittedName>
        <fullName evidence="1">Uncharacterized protein</fullName>
    </submittedName>
</protein>
<evidence type="ECO:0000313" key="2">
    <source>
        <dbReference type="Proteomes" id="UP000827626"/>
    </source>
</evidence>
<dbReference type="EMBL" id="MW749010">
    <property type="protein sequence ID" value="QYA57489.1"/>
    <property type="molecule type" value="Genomic_DNA"/>
</dbReference>
<accession>A0AAE7W9G2</accession>
<dbReference type="Proteomes" id="UP000827626">
    <property type="component" value="Segment"/>
</dbReference>
<reference evidence="1" key="1">
    <citation type="submission" date="2021-03" db="EMBL/GenBank/DDBJ databases">
        <authorList>
            <person name="Thompson D.W."/>
            <person name="Brown H.M.F."/>
            <person name="Thompson S.D."/>
            <person name="Grose J.H."/>
        </authorList>
    </citation>
    <scope>NUCLEOTIDE SEQUENCE</scope>
</reference>